<evidence type="ECO:0000313" key="3">
    <source>
        <dbReference type="EMBL" id="CAL4792121.1"/>
    </source>
</evidence>
<name>A0A9P1G983_9DINO</name>
<sequence>MRGAGRDRSGPSPSPQSPPSCASDELVALLLSLDVPFALAKEAARRFPHDLDAALDWACSSDRRHCVARSCIDLTTPPTSPNAALAADPNELLPRSSSGLTYPPALALPASWCLSPDEVRTSTPPNWSPLTPEEDLPSSSNRCCLSPACCPGPSSVAVCGQLSAPVGDDGDCEEVVCPLPGAMAPACYVDDAAGEVHEWFCVLANSEGRAALDANVWARMPTYTQYVRSRTLQEVLAESLHRIQSYRGLDLSVEQAARMPRCLGLTTLLPLSVACEYLHCGCGLPAIFAFDLFQACLASCQSKDLEVALYAARSESFACKARWWACPTGDPNAGKSPTCSFVMRAFAKTVDSLPQAPYADQHWIGVGNNNRIQNRLRTLQGTLLLFGPESKPILDPHFPTKKTVDTAKYLDLTRWLESANGGRFEWGTGAEENERQKRKAASTTSASGGTAPPLVFDPTNINICLFQQFSLFEEWWCQVESLHKCGFSARVLMTATDRAIVDKTVGLQDPAPIADLMQQIWTYVAASHGPQSALPFRQLRPSLPAQTAVRSFYYDLAEEDRKGGWASAMKAALGKMEYHIPTAACLASLASWGLVPGNCSAVLDDNAMKCAAYHYALRVCLSCAVVDSTVASLHTKRRSQACPATASALVRPMAARVLEACTKDPILESHLAAHFSQFKGAEKSRERLDLMQELQRLGLGEIKEARRRPNGQNRVVEFHRFPLSLTVSAALRQLDVSECLWPLARLPAMHGAGKRARPAPKRPAAAIDPCAKRPAAAKAAPGRARRPPPNNIDVAAPFARAQPDPLHPRNQAVVPAANPAHEASGNQAAAKKSVLLLDPIYVPADPLTARVVEDTLNAALHSQHEHIHERPFKIKAVGTARKRKQVFKLRCDICQHHTCTWFGKATWDKSNQMLSTTYLANGAHGQPKVPKAPSGRKGGDAANRSFPLQAILPYSGGLDHGSIAEAVQKHFEDLPVDDSLLVRCKPRQATKKGPTCVFYCQTHFHRATKAKCQWGGAGCVHTLADGTYQLHLRFQRPDAHAPDEAQLYGTLTWRQRQVAKRSLGRDAGEIVEAVHGVKDAGAGIPRPPLKRAVLSGFLRRVKQKMQPADREAPINSNKSHSCSDFECCQDRCNASLHRGQCCLPPDSPALLPSDPRLRVVDMQLSPENVCVPMICPKLLHETLSLLPKPWNLKVSTDGTYRLMFDSYVLLTMGINVKNWSAQKDLGGAFAFRSSFVPLGFALANKENEEAYAHLSTTLFKTAQTLGHELRPDQILQWHGDMHLGIEAARAKVAPNATRLSDWAHVTGATSQGPSGLSGSGPAFLFDIVWSAIFFELQQHCQRAMVRRLQQQYFTRIAMPNGQRRWCAPWRSAPDRIMPGTDAGSAPQESWHGAYLKPAFGQGKRKPAEVARILEERIVAPQLRALSTMRHDGVFFEDWPAIGQFLDQTILGGDVKLNKEGRTPAKTLLAWRKHQRFVDEDNNVWMLVPTSKFKTDWANSKGKKRVYKARSPWPVPPDAVKHYAAIVAATSAQEVHAALSELDLYDASTNTFKCWQSTAKALDDWRCVVSGPFVHTYWQSYRGDGLDLPAPENNKHKLWLCYGCHPASLWGPCEHAYCCMEHEGQSSTTVLPKAKPKGRPRKTMAVMRPTPHQIVPGSDPAQEPALLPPQSRPSNAPSPEYVELGNLLRSASLGHLLNPMREQGVTIPALRRFSFSDFFNLFNMSVGESHALMEALCPSVSAPSRLVPERILPCASVPPSSGASRRVVPSVDCSLPN</sequence>
<proteinExistence type="predicted"/>
<dbReference type="EMBL" id="CAMXCT020003502">
    <property type="protein sequence ID" value="CAL1158184.1"/>
    <property type="molecule type" value="Genomic_DNA"/>
</dbReference>
<dbReference type="EMBL" id="CAMXCT010003502">
    <property type="protein sequence ID" value="CAI4004809.1"/>
    <property type="molecule type" value="Genomic_DNA"/>
</dbReference>
<dbReference type="Proteomes" id="UP001152797">
    <property type="component" value="Unassembled WGS sequence"/>
</dbReference>
<keyword evidence="4" id="KW-1185">Reference proteome</keyword>
<organism evidence="2">
    <name type="scientific">Cladocopium goreaui</name>
    <dbReference type="NCBI Taxonomy" id="2562237"/>
    <lineage>
        <taxon>Eukaryota</taxon>
        <taxon>Sar</taxon>
        <taxon>Alveolata</taxon>
        <taxon>Dinophyceae</taxon>
        <taxon>Suessiales</taxon>
        <taxon>Symbiodiniaceae</taxon>
        <taxon>Cladocopium</taxon>
    </lineage>
</organism>
<feature type="compositionally biased region" description="Low complexity" evidence="1">
    <location>
        <begin position="762"/>
        <end position="782"/>
    </location>
</feature>
<dbReference type="OrthoDB" id="10637331at2759"/>
<feature type="region of interest" description="Disordered" evidence="1">
    <location>
        <begin position="921"/>
        <end position="942"/>
    </location>
</feature>
<accession>A0A9P1G983</accession>
<evidence type="ECO:0000256" key="1">
    <source>
        <dbReference type="SAM" id="MobiDB-lite"/>
    </source>
</evidence>
<reference evidence="3 4" key="2">
    <citation type="submission" date="2024-05" db="EMBL/GenBank/DDBJ databases">
        <authorList>
            <person name="Chen Y."/>
            <person name="Shah S."/>
            <person name="Dougan E. K."/>
            <person name="Thang M."/>
            <person name="Chan C."/>
        </authorList>
    </citation>
    <scope>NUCLEOTIDE SEQUENCE [LARGE SCALE GENOMIC DNA]</scope>
</reference>
<feature type="compositionally biased region" description="Low complexity" evidence="1">
    <location>
        <begin position="441"/>
        <end position="451"/>
    </location>
</feature>
<evidence type="ECO:0000313" key="4">
    <source>
        <dbReference type="Proteomes" id="UP001152797"/>
    </source>
</evidence>
<protein>
    <submittedName>
        <fullName evidence="3">Protein MAK16-like A</fullName>
    </submittedName>
</protein>
<feature type="region of interest" description="Disordered" evidence="1">
    <location>
        <begin position="1649"/>
        <end position="1678"/>
    </location>
</feature>
<feature type="region of interest" description="Disordered" evidence="1">
    <location>
        <begin position="751"/>
        <end position="794"/>
    </location>
</feature>
<gene>
    <name evidence="2" type="ORF">C1SCF055_LOCUS30579</name>
</gene>
<dbReference type="EMBL" id="CAMXCT030003502">
    <property type="protein sequence ID" value="CAL4792121.1"/>
    <property type="molecule type" value="Genomic_DNA"/>
</dbReference>
<comment type="caution">
    <text evidence="2">The sequence shown here is derived from an EMBL/GenBank/DDBJ whole genome shotgun (WGS) entry which is preliminary data.</text>
</comment>
<reference evidence="2" key="1">
    <citation type="submission" date="2022-10" db="EMBL/GenBank/DDBJ databases">
        <authorList>
            <person name="Chen Y."/>
            <person name="Dougan E. K."/>
            <person name="Chan C."/>
            <person name="Rhodes N."/>
            <person name="Thang M."/>
        </authorList>
    </citation>
    <scope>NUCLEOTIDE SEQUENCE</scope>
</reference>
<feature type="region of interest" description="Disordered" evidence="1">
    <location>
        <begin position="1"/>
        <end position="21"/>
    </location>
</feature>
<evidence type="ECO:0000313" key="2">
    <source>
        <dbReference type="EMBL" id="CAI4004809.1"/>
    </source>
</evidence>
<feature type="region of interest" description="Disordered" evidence="1">
    <location>
        <begin position="424"/>
        <end position="451"/>
    </location>
</feature>